<evidence type="ECO:0000313" key="3">
    <source>
        <dbReference type="Proteomes" id="UP000436822"/>
    </source>
</evidence>
<dbReference type="AlphaFoldDB" id="A0A6N6JJC0"/>
<sequence>MLKSFISTGLVAGTLLAGTSAIALTDIESVDVSVDLEAIQNEKAALYWTSIADDLETAIIQRITDRIADKGTTVEIDIDEVSLANTFESVLDLEQSTLVGMVEVDDYPNAGKNQEYQLTVSYLQAQQFFPENVDISKITADSPEYYEGMIAAFADRVVEKLP</sequence>
<reference evidence="2 3" key="1">
    <citation type="submission" date="2019-12" db="EMBL/GenBank/DDBJ databases">
        <title>Litoreibacter badius sp. nov., a novel bacteriochlorophyll a-containing bacterium in the genus Litoreibacter.</title>
        <authorList>
            <person name="Kanamuro M."/>
            <person name="Takabe Y."/>
            <person name="Mori K."/>
            <person name="Takaichi S."/>
            <person name="Hanada S."/>
        </authorList>
    </citation>
    <scope>NUCLEOTIDE SEQUENCE [LARGE SCALE GENOMIC DNA]</scope>
    <source>
        <strain evidence="2 3">K6</strain>
    </source>
</reference>
<organism evidence="2 3">
    <name type="scientific">Litoreibacter roseus</name>
    <dbReference type="NCBI Taxonomy" id="2601869"/>
    <lineage>
        <taxon>Bacteria</taxon>
        <taxon>Pseudomonadati</taxon>
        <taxon>Pseudomonadota</taxon>
        <taxon>Alphaproteobacteria</taxon>
        <taxon>Rhodobacterales</taxon>
        <taxon>Roseobacteraceae</taxon>
        <taxon>Litoreibacter</taxon>
    </lineage>
</organism>
<dbReference type="EMBL" id="BLJE01000004">
    <property type="protein sequence ID" value="GFE66443.1"/>
    <property type="molecule type" value="Genomic_DNA"/>
</dbReference>
<dbReference type="Proteomes" id="UP000436822">
    <property type="component" value="Unassembled WGS sequence"/>
</dbReference>
<keyword evidence="3" id="KW-1185">Reference proteome</keyword>
<comment type="caution">
    <text evidence="2">The sequence shown here is derived from an EMBL/GenBank/DDBJ whole genome shotgun (WGS) entry which is preliminary data.</text>
</comment>
<feature type="signal peptide" evidence="1">
    <location>
        <begin position="1"/>
        <end position="23"/>
    </location>
</feature>
<evidence type="ECO:0000313" key="2">
    <source>
        <dbReference type="EMBL" id="GFE66443.1"/>
    </source>
</evidence>
<accession>A0A6N6JJC0</accession>
<dbReference type="RefSeq" id="WP_159809476.1">
    <property type="nucleotide sequence ID" value="NZ_BLJE01000004.1"/>
</dbReference>
<feature type="chain" id="PRO_5026960425" evidence="1">
    <location>
        <begin position="24"/>
        <end position="162"/>
    </location>
</feature>
<evidence type="ECO:0000256" key="1">
    <source>
        <dbReference type="SAM" id="SignalP"/>
    </source>
</evidence>
<name>A0A6N6JJC0_9RHOB</name>
<keyword evidence="1" id="KW-0732">Signal</keyword>
<dbReference type="OrthoDB" id="7864986at2"/>
<protein>
    <submittedName>
        <fullName evidence="2">Uncharacterized protein</fullName>
    </submittedName>
</protein>
<proteinExistence type="predicted"/>
<gene>
    <name evidence="2" type="ORF">KIN_35170</name>
</gene>